<keyword evidence="6 9" id="KW-0472">Membrane</keyword>
<evidence type="ECO:0000256" key="9">
    <source>
        <dbReference type="SAM" id="Phobius"/>
    </source>
</evidence>
<keyword evidence="9" id="KW-1133">Transmembrane helix</keyword>
<comment type="caution">
    <text evidence="11">The sequence shown here is derived from an EMBL/GenBank/DDBJ whole genome shotgun (WGS) entry which is preliminary data.</text>
</comment>
<proteinExistence type="inferred from homology"/>
<gene>
    <name evidence="11" type="ORF">WMY93_011825</name>
</gene>
<sequence length="140" mass="15039">MSAQENTGGVLAIAFVLVLVASCGQAVVDVRCESAYKGFSDCVLALGQSLDNNQENVTSERGVAAVCDHWEDFHSCALKALANCTGEVRLIWETLRQDSKKMPFQGSLFDLCPSSCPTVSAPLWVALMPLLGFLLNWAGL</sequence>
<protein>
    <recommendedName>
        <fullName evidence="13">Neuritin</fullName>
    </recommendedName>
</protein>
<evidence type="ECO:0000256" key="8">
    <source>
        <dbReference type="ARBA" id="ARBA00023288"/>
    </source>
</evidence>
<evidence type="ECO:0000256" key="2">
    <source>
        <dbReference type="ARBA" id="ARBA00008377"/>
    </source>
</evidence>
<reference evidence="12" key="1">
    <citation type="submission" date="2024-04" db="EMBL/GenBank/DDBJ databases">
        <title>Salinicola lusitanus LLJ914,a marine bacterium isolated from the Okinawa Trough.</title>
        <authorList>
            <person name="Li J."/>
        </authorList>
    </citation>
    <scope>NUCLEOTIDE SEQUENCE [LARGE SCALE GENOMIC DNA]</scope>
</reference>
<evidence type="ECO:0000256" key="7">
    <source>
        <dbReference type="ARBA" id="ARBA00023180"/>
    </source>
</evidence>
<keyword evidence="3" id="KW-1003">Cell membrane</keyword>
<dbReference type="Proteomes" id="UP001460270">
    <property type="component" value="Unassembled WGS sequence"/>
</dbReference>
<evidence type="ECO:0000256" key="6">
    <source>
        <dbReference type="ARBA" id="ARBA00023136"/>
    </source>
</evidence>
<keyword evidence="12" id="KW-1185">Reference proteome</keyword>
<dbReference type="Pfam" id="PF15056">
    <property type="entry name" value="NRN1"/>
    <property type="match status" value="1"/>
</dbReference>
<dbReference type="PANTHER" id="PTHR15902:SF5">
    <property type="entry name" value="NEURITIN"/>
    <property type="match status" value="1"/>
</dbReference>
<dbReference type="GO" id="GO:0005886">
    <property type="term" value="C:plasma membrane"/>
    <property type="evidence" value="ECO:0007669"/>
    <property type="project" value="UniProtKB-SubCell"/>
</dbReference>
<feature type="chain" id="PRO_5043609317" description="Neuritin" evidence="10">
    <location>
        <begin position="27"/>
        <end position="140"/>
    </location>
</feature>
<name>A0AAW0PDR7_9GOBI</name>
<evidence type="ECO:0000313" key="12">
    <source>
        <dbReference type="Proteomes" id="UP001460270"/>
    </source>
</evidence>
<evidence type="ECO:0008006" key="13">
    <source>
        <dbReference type="Google" id="ProtNLM"/>
    </source>
</evidence>
<evidence type="ECO:0000256" key="4">
    <source>
        <dbReference type="ARBA" id="ARBA00022622"/>
    </source>
</evidence>
<dbReference type="GO" id="GO:0098552">
    <property type="term" value="C:side of membrane"/>
    <property type="evidence" value="ECO:0007669"/>
    <property type="project" value="UniProtKB-KW"/>
</dbReference>
<comment type="subcellular location">
    <subcellularLocation>
        <location evidence="1">Cell membrane</location>
        <topology evidence="1">Lipid-anchor</topology>
        <topology evidence="1">GPI-anchor</topology>
    </subcellularLocation>
</comment>
<comment type="similarity">
    <text evidence="2">Belongs to the neuritin family.</text>
</comment>
<evidence type="ECO:0000256" key="3">
    <source>
        <dbReference type="ARBA" id="ARBA00022475"/>
    </source>
</evidence>
<evidence type="ECO:0000256" key="10">
    <source>
        <dbReference type="SAM" id="SignalP"/>
    </source>
</evidence>
<keyword evidence="4" id="KW-0336">GPI-anchor</keyword>
<feature type="signal peptide" evidence="10">
    <location>
        <begin position="1"/>
        <end position="26"/>
    </location>
</feature>
<organism evidence="11 12">
    <name type="scientific">Mugilogobius chulae</name>
    <name type="common">yellowstripe goby</name>
    <dbReference type="NCBI Taxonomy" id="88201"/>
    <lineage>
        <taxon>Eukaryota</taxon>
        <taxon>Metazoa</taxon>
        <taxon>Chordata</taxon>
        <taxon>Craniata</taxon>
        <taxon>Vertebrata</taxon>
        <taxon>Euteleostomi</taxon>
        <taxon>Actinopterygii</taxon>
        <taxon>Neopterygii</taxon>
        <taxon>Teleostei</taxon>
        <taxon>Neoteleostei</taxon>
        <taxon>Acanthomorphata</taxon>
        <taxon>Gobiaria</taxon>
        <taxon>Gobiiformes</taxon>
        <taxon>Gobioidei</taxon>
        <taxon>Gobiidae</taxon>
        <taxon>Gobionellinae</taxon>
        <taxon>Mugilogobius</taxon>
    </lineage>
</organism>
<keyword evidence="8" id="KW-0449">Lipoprotein</keyword>
<dbReference type="PANTHER" id="PTHR15902">
    <property type="entry name" value="NEURITIN-RELATED"/>
    <property type="match status" value="1"/>
</dbReference>
<dbReference type="InterPro" id="IPR026144">
    <property type="entry name" value="Neuritin_fam"/>
</dbReference>
<feature type="transmembrane region" description="Helical" evidence="9">
    <location>
        <begin position="121"/>
        <end position="139"/>
    </location>
</feature>
<keyword evidence="5 10" id="KW-0732">Signal</keyword>
<keyword evidence="9" id="KW-0812">Transmembrane</keyword>
<dbReference type="GO" id="GO:1990138">
    <property type="term" value="P:neuron projection extension"/>
    <property type="evidence" value="ECO:0007669"/>
    <property type="project" value="TreeGrafter"/>
</dbReference>
<accession>A0AAW0PDR7</accession>
<evidence type="ECO:0000256" key="5">
    <source>
        <dbReference type="ARBA" id="ARBA00022729"/>
    </source>
</evidence>
<dbReference type="AlphaFoldDB" id="A0AAW0PDR7"/>
<keyword evidence="7" id="KW-0325">Glycoprotein</keyword>
<evidence type="ECO:0000313" key="11">
    <source>
        <dbReference type="EMBL" id="KAK7916064.1"/>
    </source>
</evidence>
<evidence type="ECO:0000256" key="1">
    <source>
        <dbReference type="ARBA" id="ARBA00004609"/>
    </source>
</evidence>
<dbReference type="EMBL" id="JBBPFD010000008">
    <property type="protein sequence ID" value="KAK7916064.1"/>
    <property type="molecule type" value="Genomic_DNA"/>
</dbReference>